<reference evidence="4 5" key="1">
    <citation type="submission" date="2019-11" db="EMBL/GenBank/DDBJ databases">
        <title>Draft genome of Amycolatopsis RM579.</title>
        <authorList>
            <person name="Duangmal K."/>
            <person name="Mingma R."/>
        </authorList>
    </citation>
    <scope>NUCLEOTIDE SEQUENCE [LARGE SCALE GENOMIC DNA]</scope>
    <source>
        <strain evidence="4 5">RM579</strain>
    </source>
</reference>
<name>A0A6N7Z869_9PSEU</name>
<dbReference type="Gene3D" id="3.10.105.10">
    <property type="entry name" value="Dipeptide-binding Protein, Domain 3"/>
    <property type="match status" value="1"/>
</dbReference>
<dbReference type="GO" id="GO:0015833">
    <property type="term" value="P:peptide transport"/>
    <property type="evidence" value="ECO:0007669"/>
    <property type="project" value="TreeGrafter"/>
</dbReference>
<dbReference type="PROSITE" id="PS51257">
    <property type="entry name" value="PROKAR_LIPOPROTEIN"/>
    <property type="match status" value="1"/>
</dbReference>
<dbReference type="PANTHER" id="PTHR30290">
    <property type="entry name" value="PERIPLASMIC BINDING COMPONENT OF ABC TRANSPORTER"/>
    <property type="match status" value="1"/>
</dbReference>
<dbReference type="GO" id="GO:1904680">
    <property type="term" value="F:peptide transmembrane transporter activity"/>
    <property type="evidence" value="ECO:0007669"/>
    <property type="project" value="TreeGrafter"/>
</dbReference>
<feature type="chain" id="PRO_5026866389" description="Solute-binding protein family 5 domain-containing protein" evidence="2">
    <location>
        <begin position="22"/>
        <end position="517"/>
    </location>
</feature>
<feature type="domain" description="Solute-binding protein family 5" evidence="3">
    <location>
        <begin position="90"/>
        <end position="417"/>
    </location>
</feature>
<dbReference type="GO" id="GO:0043190">
    <property type="term" value="C:ATP-binding cassette (ABC) transporter complex"/>
    <property type="evidence" value="ECO:0007669"/>
    <property type="project" value="InterPro"/>
</dbReference>
<sequence>MFSSARSARPAHLAFLSMALAAVLTLSACGGANTAGTGTSTSAPKPGGSARLAYYLAVDKLDPALTSGGPNYNILQLIYDTLVHVDAGGKPAPGLATSWQFSPDLKTLTLTLREGLTFPDGTPFDANVVKANLDRSKTLPSSTTAALLTSLQSTAVLDPTHVKLTLTKPDALIVMDLADRAGMMASPKSFDGLVNAPVGLGQYTMDAYKPGVSITLKKNPAYWDAKSVLLDNVTIDFIPDATARLNAVRTGRDDAAQIDPSQIADAQAGQLNTMDAPGVKYIALQVNPDHVPAYKNPLVRQAISLALDRAAISKTLYLDKADISGQVFQEGTIGHGGNVTAPYDLEKAKQLMAQAGYAGGFPLTTTIAPAYKSLTEAMQAQLAKLNIQLKIDIPSAGYAVSDGMWVKKTLESTVTGFFTPFDLATGVARVFGPGGTTNPGNLSSPDVDKAVDAARSSADPATQGSQLQSVSKELVTDPLGAIVVIRPLEIIAYGKKISGFSPCLGGFPCLANVGVSG</sequence>
<evidence type="ECO:0000313" key="5">
    <source>
        <dbReference type="Proteomes" id="UP000440096"/>
    </source>
</evidence>
<keyword evidence="5" id="KW-1185">Reference proteome</keyword>
<dbReference type="Gene3D" id="3.40.190.10">
    <property type="entry name" value="Periplasmic binding protein-like II"/>
    <property type="match status" value="1"/>
</dbReference>
<dbReference type="InterPro" id="IPR000914">
    <property type="entry name" value="SBP_5_dom"/>
</dbReference>
<dbReference type="Pfam" id="PF00496">
    <property type="entry name" value="SBP_bac_5"/>
    <property type="match status" value="1"/>
</dbReference>
<evidence type="ECO:0000256" key="2">
    <source>
        <dbReference type="SAM" id="SignalP"/>
    </source>
</evidence>
<dbReference type="PANTHER" id="PTHR30290:SF38">
    <property type="entry name" value="D,D-DIPEPTIDE-BINDING PERIPLASMIC PROTEIN DDPA-RELATED"/>
    <property type="match status" value="1"/>
</dbReference>
<evidence type="ECO:0000256" key="1">
    <source>
        <dbReference type="ARBA" id="ARBA00022729"/>
    </source>
</evidence>
<feature type="signal peptide" evidence="2">
    <location>
        <begin position="1"/>
        <end position="21"/>
    </location>
</feature>
<dbReference type="Gene3D" id="3.90.76.10">
    <property type="entry name" value="Dipeptide-binding Protein, Domain 1"/>
    <property type="match status" value="1"/>
</dbReference>
<evidence type="ECO:0000259" key="3">
    <source>
        <dbReference type="Pfam" id="PF00496"/>
    </source>
</evidence>
<dbReference type="Proteomes" id="UP000440096">
    <property type="component" value="Unassembled WGS sequence"/>
</dbReference>
<evidence type="ECO:0000313" key="4">
    <source>
        <dbReference type="EMBL" id="MTD57590.1"/>
    </source>
</evidence>
<dbReference type="OrthoDB" id="7232492at2"/>
<dbReference type="InterPro" id="IPR030678">
    <property type="entry name" value="Peptide/Ni-bd"/>
</dbReference>
<dbReference type="EMBL" id="WMBA01000051">
    <property type="protein sequence ID" value="MTD57590.1"/>
    <property type="molecule type" value="Genomic_DNA"/>
</dbReference>
<dbReference type="SUPFAM" id="SSF53850">
    <property type="entry name" value="Periplasmic binding protein-like II"/>
    <property type="match status" value="1"/>
</dbReference>
<comment type="caution">
    <text evidence="4">The sequence shown here is derived from an EMBL/GenBank/DDBJ whole genome shotgun (WGS) entry which is preliminary data.</text>
</comment>
<dbReference type="GO" id="GO:0042597">
    <property type="term" value="C:periplasmic space"/>
    <property type="evidence" value="ECO:0007669"/>
    <property type="project" value="UniProtKB-ARBA"/>
</dbReference>
<proteinExistence type="predicted"/>
<protein>
    <recommendedName>
        <fullName evidence="3">Solute-binding protein family 5 domain-containing protein</fullName>
    </recommendedName>
</protein>
<dbReference type="AlphaFoldDB" id="A0A6N7Z869"/>
<dbReference type="InterPro" id="IPR039424">
    <property type="entry name" value="SBP_5"/>
</dbReference>
<keyword evidence="1 2" id="KW-0732">Signal</keyword>
<dbReference type="PIRSF" id="PIRSF002741">
    <property type="entry name" value="MppA"/>
    <property type="match status" value="1"/>
</dbReference>
<gene>
    <name evidence="4" type="ORF">GKO32_26975</name>
</gene>
<organism evidence="4 5">
    <name type="scientific">Amycolatopsis pithecellobii</name>
    <dbReference type="NCBI Taxonomy" id="664692"/>
    <lineage>
        <taxon>Bacteria</taxon>
        <taxon>Bacillati</taxon>
        <taxon>Actinomycetota</taxon>
        <taxon>Actinomycetes</taxon>
        <taxon>Pseudonocardiales</taxon>
        <taxon>Pseudonocardiaceae</taxon>
        <taxon>Amycolatopsis</taxon>
    </lineage>
</organism>
<dbReference type="RefSeq" id="WP_154759719.1">
    <property type="nucleotide sequence ID" value="NZ_WMBA01000051.1"/>
</dbReference>
<accession>A0A6N7Z869</accession>